<dbReference type="AlphaFoldDB" id="A0A371D4C4"/>
<accession>A0A371D4C4</accession>
<keyword evidence="2" id="KW-1185">Reference proteome</keyword>
<proteinExistence type="predicted"/>
<dbReference type="EMBL" id="KZ857419">
    <property type="protein sequence ID" value="RDX47359.1"/>
    <property type="molecule type" value="Genomic_DNA"/>
</dbReference>
<sequence>MVEPVYMLHFRSDRAWWQRRWDRPQRCRLVVAGCSASLFSEVARLPAHNCSVRTTSDRRCRAGKYGFKFRPSVSRHGFGGVAPDSFMIHVLRALQVTSSEALRGVSGSMTEISVRKHCAVVGAPLRSHHAVWLCDPVNFLRWQPEVPALRSAVVQVAHTGNHRGKDYTP</sequence>
<name>A0A371D4C4_9APHY</name>
<gene>
    <name evidence="1" type="ORF">OH76DRAFT_776573</name>
</gene>
<dbReference type="Proteomes" id="UP000256964">
    <property type="component" value="Unassembled WGS sequence"/>
</dbReference>
<evidence type="ECO:0000313" key="2">
    <source>
        <dbReference type="Proteomes" id="UP000256964"/>
    </source>
</evidence>
<reference evidence="1 2" key="1">
    <citation type="journal article" date="2018" name="Biotechnol. Biofuels">
        <title>Integrative visual omics of the white-rot fungus Polyporus brumalis exposes the biotechnological potential of its oxidative enzymes for delignifying raw plant biomass.</title>
        <authorList>
            <person name="Miyauchi S."/>
            <person name="Rancon A."/>
            <person name="Drula E."/>
            <person name="Hage H."/>
            <person name="Chaduli D."/>
            <person name="Favel A."/>
            <person name="Grisel S."/>
            <person name="Henrissat B."/>
            <person name="Herpoel-Gimbert I."/>
            <person name="Ruiz-Duenas F.J."/>
            <person name="Chevret D."/>
            <person name="Hainaut M."/>
            <person name="Lin J."/>
            <person name="Wang M."/>
            <person name="Pangilinan J."/>
            <person name="Lipzen A."/>
            <person name="Lesage-Meessen L."/>
            <person name="Navarro D."/>
            <person name="Riley R."/>
            <person name="Grigoriev I.V."/>
            <person name="Zhou S."/>
            <person name="Raouche S."/>
            <person name="Rosso M.N."/>
        </authorList>
    </citation>
    <scope>NUCLEOTIDE SEQUENCE [LARGE SCALE GENOMIC DNA]</scope>
    <source>
        <strain evidence="1 2">BRFM 1820</strain>
    </source>
</reference>
<protein>
    <submittedName>
        <fullName evidence="1">Uncharacterized protein</fullName>
    </submittedName>
</protein>
<evidence type="ECO:0000313" key="1">
    <source>
        <dbReference type="EMBL" id="RDX47359.1"/>
    </source>
</evidence>
<organism evidence="1 2">
    <name type="scientific">Lentinus brumalis</name>
    <dbReference type="NCBI Taxonomy" id="2498619"/>
    <lineage>
        <taxon>Eukaryota</taxon>
        <taxon>Fungi</taxon>
        <taxon>Dikarya</taxon>
        <taxon>Basidiomycota</taxon>
        <taxon>Agaricomycotina</taxon>
        <taxon>Agaricomycetes</taxon>
        <taxon>Polyporales</taxon>
        <taxon>Polyporaceae</taxon>
        <taxon>Lentinus</taxon>
    </lineage>
</organism>